<organism evidence="5 6">
    <name type="scientific">Microcystis aeruginosa TAIHU98</name>
    <dbReference type="NCBI Taxonomy" id="1134457"/>
    <lineage>
        <taxon>Bacteria</taxon>
        <taxon>Bacillati</taxon>
        <taxon>Cyanobacteriota</taxon>
        <taxon>Cyanophyceae</taxon>
        <taxon>Oscillatoriophycideae</taxon>
        <taxon>Chroococcales</taxon>
        <taxon>Microcystaceae</taxon>
        <taxon>Microcystis</taxon>
    </lineage>
</organism>
<evidence type="ECO:0000313" key="6">
    <source>
        <dbReference type="Proteomes" id="UP000010932"/>
    </source>
</evidence>
<dbReference type="SUPFAM" id="SSF52980">
    <property type="entry name" value="Restriction endonuclease-like"/>
    <property type="match status" value="1"/>
</dbReference>
<dbReference type="InterPro" id="IPR011335">
    <property type="entry name" value="Restrct_endonuc-II-like"/>
</dbReference>
<dbReference type="REBASE" id="66244">
    <property type="entry name" value="M.Mae98ORF3468P"/>
</dbReference>
<name>L7E6J9_MICAE</name>
<keyword evidence="2 5" id="KW-0808">Transferase</keyword>
<dbReference type="GO" id="GO:0032259">
    <property type="term" value="P:methylation"/>
    <property type="evidence" value="ECO:0007669"/>
    <property type="project" value="UniProtKB-KW"/>
</dbReference>
<dbReference type="EC" id="2.1.1.72" evidence="5"/>
<gene>
    <name evidence="5" type="ORF">O53_3468</name>
</gene>
<dbReference type="GO" id="GO:0004519">
    <property type="term" value="F:endonuclease activity"/>
    <property type="evidence" value="ECO:0007669"/>
    <property type="project" value="InterPro"/>
</dbReference>
<dbReference type="Proteomes" id="UP000010932">
    <property type="component" value="Unassembled WGS sequence"/>
</dbReference>
<dbReference type="Pfam" id="PF01555">
    <property type="entry name" value="N6_N4_Mtase"/>
    <property type="match status" value="1"/>
</dbReference>
<protein>
    <submittedName>
        <fullName evidence="5">DNA methylase family protein</fullName>
        <ecNumber evidence="5">2.1.1.72</ecNumber>
    </submittedName>
</protein>
<evidence type="ECO:0000256" key="2">
    <source>
        <dbReference type="ARBA" id="ARBA00022679"/>
    </source>
</evidence>
<dbReference type="Gene3D" id="3.40.50.150">
    <property type="entry name" value="Vaccinia Virus protein VP39"/>
    <property type="match status" value="1"/>
</dbReference>
<dbReference type="Gene3D" id="3.40.1350.10">
    <property type="match status" value="1"/>
</dbReference>
<dbReference type="InterPro" id="IPR011856">
    <property type="entry name" value="tRNA_endonuc-like_dom_sf"/>
</dbReference>
<evidence type="ECO:0000256" key="1">
    <source>
        <dbReference type="ARBA" id="ARBA00022603"/>
    </source>
</evidence>
<comment type="caution">
    <text evidence="5">The sequence shown here is derived from an EMBL/GenBank/DDBJ whole genome shotgun (WGS) entry which is preliminary data.</text>
</comment>
<evidence type="ECO:0000259" key="4">
    <source>
        <dbReference type="Pfam" id="PF22722"/>
    </source>
</evidence>
<dbReference type="GO" id="GO:0008170">
    <property type="term" value="F:N-methyltransferase activity"/>
    <property type="evidence" value="ECO:0007669"/>
    <property type="project" value="InterPro"/>
</dbReference>
<evidence type="ECO:0000313" key="5">
    <source>
        <dbReference type="EMBL" id="ELP54644.1"/>
    </source>
</evidence>
<accession>L7E6J9</accession>
<dbReference type="EMBL" id="ANKQ01000002">
    <property type="protein sequence ID" value="ELP54644.1"/>
    <property type="molecule type" value="Genomic_DNA"/>
</dbReference>
<keyword evidence="1 5" id="KW-0489">Methyltransferase</keyword>
<dbReference type="PATRIC" id="fig|1134457.3.peg.2377"/>
<feature type="domain" description="NACHT-associated inactive Restriction Endonuclease 1 sensor" evidence="4">
    <location>
        <begin position="428"/>
        <end position="527"/>
    </location>
</feature>
<dbReference type="InterPro" id="IPR001091">
    <property type="entry name" value="RM_Methyltransferase"/>
</dbReference>
<dbReference type="AlphaFoldDB" id="L7E6J9"/>
<dbReference type="InterPro" id="IPR002941">
    <property type="entry name" value="DNA_methylase_N4/N6"/>
</dbReference>
<dbReference type="SUPFAM" id="SSF53335">
    <property type="entry name" value="S-adenosyl-L-methionine-dependent methyltransferases"/>
    <property type="match status" value="1"/>
</dbReference>
<sequence>MRMQSIPLISMVNKLYYGDNLEVLRKYIKDESINLCYIDPPFNSKRNYNQIYNNLGKEDQAQAQAFVDTWTWDNHANEALEEIQSNYQGKFTSQTIDLIDGLTKVLGKGSLLAYLVSMTLRIVEIHRVLKSTGSFYLHCDPTASHYLKIVLDTVFCSQGGDFKNEIIWKRAETVKGNFGQGSTRFDGNTDTILFYSKSRDNKFNPIFADYSEEYLKKFYKYIEPETGRRYRLISMTAPGDAAKGNPSYEVMGITRYWRYSLAKMNELIQNGLVVQTKPGNVPQKKQYLDEGQGVPIQSLWYDVPALHSQDKERLGYPTQKPEALLERIIKASSNKGDVILDAYCGCGTTIAVAERLERNWIGIDITYQSISLMLKRLEDSFGKNVLDKIELNGIPKDLESAKALATKPDDRTRKEFEKWAVLTYSNNRAVINDKKGADKGIDAIAYFQGDKDNREKIIFQVKSGNVKSGDIRDLQGTMTLQGAALGIFITLKPPSKDMVQTAKSAGIYRGRYMSQSVDKIEIVTVQEILEQKKRLDVILTFEVLKAAEKQRETQGQQMSLDIPFPE</sequence>
<dbReference type="InterPro" id="IPR029063">
    <property type="entry name" value="SAM-dependent_MTases_sf"/>
</dbReference>
<reference evidence="5 6" key="1">
    <citation type="journal article" date="2013" name="Genome Announc.">
        <title>Whole-Genome Sequence of Microcystis aeruginosa TAIHU98, a Nontoxic Bloom-Forming Strain Isolated from Taihu Lake, China.</title>
        <authorList>
            <person name="Yang C."/>
            <person name="Zhang W."/>
            <person name="Ren M."/>
            <person name="Song L."/>
            <person name="Li T."/>
            <person name="Zhao J."/>
        </authorList>
    </citation>
    <scope>NUCLEOTIDE SEQUENCE [LARGE SCALE GENOMIC DNA]</scope>
    <source>
        <strain evidence="5 6">TAIHU98</strain>
    </source>
</reference>
<dbReference type="PRINTS" id="PR00508">
    <property type="entry name" value="S21N4MTFRASE"/>
</dbReference>
<feature type="domain" description="DNA methylase N-4/N-6" evidence="3">
    <location>
        <begin position="33"/>
        <end position="369"/>
    </location>
</feature>
<dbReference type="Pfam" id="PF22722">
    <property type="entry name" value="NA-iREase1"/>
    <property type="match status" value="1"/>
</dbReference>
<dbReference type="GO" id="GO:0009007">
    <property type="term" value="F:site-specific DNA-methyltransferase (adenine-specific) activity"/>
    <property type="evidence" value="ECO:0007669"/>
    <property type="project" value="UniProtKB-EC"/>
</dbReference>
<proteinExistence type="predicted"/>
<evidence type="ECO:0000259" key="3">
    <source>
        <dbReference type="Pfam" id="PF01555"/>
    </source>
</evidence>
<dbReference type="GO" id="GO:0009307">
    <property type="term" value="P:DNA restriction-modification system"/>
    <property type="evidence" value="ECO:0007669"/>
    <property type="project" value="InterPro"/>
</dbReference>
<dbReference type="GO" id="GO:0003677">
    <property type="term" value="F:DNA binding"/>
    <property type="evidence" value="ECO:0007669"/>
    <property type="project" value="InterPro"/>
</dbReference>
<dbReference type="InterPro" id="IPR054557">
    <property type="entry name" value="NA-iREase1_dom"/>
</dbReference>